<dbReference type="Proteomes" id="UP000194931">
    <property type="component" value="Unassembled WGS sequence"/>
</dbReference>
<accession>A0A252BTX4</accession>
<proteinExistence type="predicted"/>
<name>A0A252BTX4_9PROT</name>
<dbReference type="OrthoDB" id="7220126at2"/>
<dbReference type="STRING" id="1236501.GCA_000613865_02808"/>
<protein>
    <submittedName>
        <fullName evidence="2">Uncharacterized protein</fullName>
    </submittedName>
</protein>
<feature type="region of interest" description="Disordered" evidence="1">
    <location>
        <begin position="1"/>
        <end position="21"/>
    </location>
</feature>
<gene>
    <name evidence="2" type="ORF">HK26_02425</name>
</gene>
<evidence type="ECO:0000256" key="1">
    <source>
        <dbReference type="SAM" id="MobiDB-lite"/>
    </source>
</evidence>
<evidence type="ECO:0000313" key="2">
    <source>
        <dbReference type="EMBL" id="OUJ12389.1"/>
    </source>
</evidence>
<dbReference type="RefSeq" id="WP_143296318.1">
    <property type="nucleotide sequence ID" value="NZ_JOPJ01000015.1"/>
</dbReference>
<feature type="compositionally biased region" description="Polar residues" evidence="1">
    <location>
        <begin position="1"/>
        <end position="15"/>
    </location>
</feature>
<dbReference type="AlphaFoldDB" id="A0A252BTX4"/>
<evidence type="ECO:0000313" key="3">
    <source>
        <dbReference type="Proteomes" id="UP000194931"/>
    </source>
</evidence>
<reference evidence="3" key="1">
    <citation type="submission" date="2014-06" db="EMBL/GenBank/DDBJ databases">
        <authorList>
            <person name="Winans N.J."/>
            <person name="Newell P.D."/>
            <person name="Douglas A.E."/>
        </authorList>
    </citation>
    <scope>NUCLEOTIDE SEQUENCE [LARGE SCALE GENOMIC DNA]</scope>
</reference>
<sequence>MSVHQVVSTAQAQTPDRSRETIRERWRMTLLSARERDECAENAMLVACAKKVAFVRQKPRMLRSNAGCE</sequence>
<organism evidence="2 3">
    <name type="scientific">Acetobacter okinawensis</name>
    <dbReference type="NCBI Taxonomy" id="1076594"/>
    <lineage>
        <taxon>Bacteria</taxon>
        <taxon>Pseudomonadati</taxon>
        <taxon>Pseudomonadota</taxon>
        <taxon>Alphaproteobacteria</taxon>
        <taxon>Acetobacterales</taxon>
        <taxon>Acetobacteraceae</taxon>
        <taxon>Acetobacter</taxon>
    </lineage>
</organism>
<dbReference type="EMBL" id="JOPJ01000015">
    <property type="protein sequence ID" value="OUJ12389.1"/>
    <property type="molecule type" value="Genomic_DNA"/>
</dbReference>
<keyword evidence="3" id="KW-1185">Reference proteome</keyword>
<comment type="caution">
    <text evidence="2">The sequence shown here is derived from an EMBL/GenBank/DDBJ whole genome shotgun (WGS) entry which is preliminary data.</text>
</comment>